<dbReference type="Proteomes" id="UP000518206">
    <property type="component" value="Unassembled WGS sequence"/>
</dbReference>
<evidence type="ECO:0008006" key="3">
    <source>
        <dbReference type="Google" id="ProtNLM"/>
    </source>
</evidence>
<reference evidence="1 2" key="2">
    <citation type="submission" date="2020-08" db="EMBL/GenBank/DDBJ databases">
        <authorList>
            <person name="Partida-Martinez L."/>
            <person name="Huntemann M."/>
            <person name="Clum A."/>
            <person name="Wang J."/>
            <person name="Palaniappan K."/>
            <person name="Ritter S."/>
            <person name="Chen I.-M."/>
            <person name="Stamatis D."/>
            <person name="Reddy T."/>
            <person name="O'Malley R."/>
            <person name="Daum C."/>
            <person name="Shapiro N."/>
            <person name="Ivanova N."/>
            <person name="Kyrpides N."/>
            <person name="Woyke T."/>
        </authorList>
    </citation>
    <scope>NUCLEOTIDE SEQUENCE [LARGE SCALE GENOMIC DNA]</scope>
    <source>
        <strain evidence="1 2">RAS26</strain>
    </source>
</reference>
<proteinExistence type="predicted"/>
<sequence length="173" mass="17911">MGIFLDWARSASRALHRSLGSARDRRTMLTALLGIASLVLGAAPVLPEEEPAADPGHRVLETVSLQGGAVLVTRAEVGTLSYSDCASGTTCIWTASLYGGTLFQFNQPGAVIGLPAVPIGSYANKRSKRSTFYETAGGGGRSVCAGPWTRNQAVGGWLAGARSLVQNATATSC</sequence>
<dbReference type="Pfam" id="PF03995">
    <property type="entry name" value="Inhibitor_I36"/>
    <property type="match status" value="1"/>
</dbReference>
<comment type="caution">
    <text evidence="1">The sequence shown here is derived from an EMBL/GenBank/DDBJ whole genome shotgun (WGS) entry which is preliminary data.</text>
</comment>
<dbReference type="AlphaFoldDB" id="A0A7W4UF56"/>
<evidence type="ECO:0000313" key="2">
    <source>
        <dbReference type="Proteomes" id="UP000518206"/>
    </source>
</evidence>
<gene>
    <name evidence="1" type="ORF">FHR80_001417</name>
</gene>
<evidence type="ECO:0000313" key="1">
    <source>
        <dbReference type="EMBL" id="MBB2922505.1"/>
    </source>
</evidence>
<name>A0A7W4UF56_9CELL</name>
<accession>A0A7W4UF56</accession>
<protein>
    <recommendedName>
        <fullName evidence="3">Peptidase inhibitor family I36</fullName>
    </recommendedName>
</protein>
<reference evidence="1 2" key="1">
    <citation type="submission" date="2020-08" db="EMBL/GenBank/DDBJ databases">
        <title>The Agave Microbiome: Exploring the role of microbial communities in plant adaptations to desert environments.</title>
        <authorList>
            <person name="Partida-Martinez L.P."/>
        </authorList>
    </citation>
    <scope>NUCLEOTIDE SEQUENCE [LARGE SCALE GENOMIC DNA]</scope>
    <source>
        <strain evidence="1 2">RAS26</strain>
    </source>
</reference>
<organism evidence="1 2">
    <name type="scientific">Cellulomonas cellasea</name>
    <dbReference type="NCBI Taxonomy" id="43670"/>
    <lineage>
        <taxon>Bacteria</taxon>
        <taxon>Bacillati</taxon>
        <taxon>Actinomycetota</taxon>
        <taxon>Actinomycetes</taxon>
        <taxon>Micrococcales</taxon>
        <taxon>Cellulomonadaceae</taxon>
        <taxon>Cellulomonas</taxon>
    </lineage>
</organism>
<dbReference type="RefSeq" id="WP_183295432.1">
    <property type="nucleotide sequence ID" value="NZ_JACHVX010000002.1"/>
</dbReference>
<dbReference type="EMBL" id="JACHVX010000002">
    <property type="protein sequence ID" value="MBB2922505.1"/>
    <property type="molecule type" value="Genomic_DNA"/>
</dbReference>